<evidence type="ECO:0000313" key="2">
    <source>
        <dbReference type="EMBL" id="HGG00493.1"/>
    </source>
</evidence>
<comment type="caution">
    <text evidence="2">The sequence shown here is derived from an EMBL/GenBank/DDBJ whole genome shotgun (WGS) entry which is preliminary data.</text>
</comment>
<dbReference type="AlphaFoldDB" id="A0A7C3VG72"/>
<feature type="region of interest" description="Disordered" evidence="1">
    <location>
        <begin position="33"/>
        <end position="70"/>
    </location>
</feature>
<feature type="compositionally biased region" description="Gly residues" evidence="1">
    <location>
        <begin position="34"/>
        <end position="70"/>
    </location>
</feature>
<proteinExistence type="predicted"/>
<accession>A0A7C3VG72</accession>
<name>A0A7C3VG72_9CYAN</name>
<dbReference type="EMBL" id="DSPX01000073">
    <property type="protein sequence ID" value="HGG00493.1"/>
    <property type="molecule type" value="Genomic_DNA"/>
</dbReference>
<gene>
    <name evidence="2" type="ORF">ENR15_07540</name>
</gene>
<evidence type="ECO:0000256" key="1">
    <source>
        <dbReference type="SAM" id="MobiDB-lite"/>
    </source>
</evidence>
<organism evidence="2">
    <name type="scientific">Planktothricoides sp. SpSt-374</name>
    <dbReference type="NCBI Taxonomy" id="2282167"/>
    <lineage>
        <taxon>Bacteria</taxon>
        <taxon>Bacillati</taxon>
        <taxon>Cyanobacteriota</taxon>
        <taxon>Cyanophyceae</taxon>
        <taxon>Oscillatoriophycideae</taxon>
        <taxon>Oscillatoriales</taxon>
        <taxon>Oscillatoriaceae</taxon>
        <taxon>Planktothricoides</taxon>
    </lineage>
</organism>
<protein>
    <submittedName>
        <fullName evidence="2">Uncharacterized protein</fullName>
    </submittedName>
</protein>
<sequence>MFLMVLGEVELWRAGNFQAYGIILCLLPGRRGDGGMGGPGDGGTGGRGDGEMGGWGDRETGGPGDGEMGG</sequence>
<reference evidence="2" key="1">
    <citation type="journal article" date="2020" name="mSystems">
        <title>Genome- and Community-Level Interaction Insights into Carbon Utilization and Element Cycling Functions of Hydrothermarchaeota in Hydrothermal Sediment.</title>
        <authorList>
            <person name="Zhou Z."/>
            <person name="Liu Y."/>
            <person name="Xu W."/>
            <person name="Pan J."/>
            <person name="Luo Z.H."/>
            <person name="Li M."/>
        </authorList>
    </citation>
    <scope>NUCLEOTIDE SEQUENCE [LARGE SCALE GENOMIC DNA]</scope>
    <source>
        <strain evidence="2">SpSt-374</strain>
    </source>
</reference>